<protein>
    <submittedName>
        <fullName evidence="3">Polyisoprenoid-binding protein</fullName>
    </submittedName>
</protein>
<evidence type="ECO:0000313" key="3">
    <source>
        <dbReference type="EMBL" id="REA63753.1"/>
    </source>
</evidence>
<accession>A0A3D8YGI2</accession>
<dbReference type="Proteomes" id="UP000256373">
    <property type="component" value="Unassembled WGS sequence"/>
</dbReference>
<feature type="domain" description="Lipid/polyisoprenoid-binding YceI-like" evidence="2">
    <location>
        <begin position="22"/>
        <end position="188"/>
    </location>
</feature>
<sequence length="191" mass="20909">MKKLFMIVQLALLSAGAFAQSVWQNDKAHSQLKFDITHLGVSTVSGAFTDFDATISGSKADFSDAVFELNAKTKSVNTGIDKRDEHLRSADFFDVEKNPELTFKSTSLKNAGKDKYTLTGNLTLHGVTKPVTLELWYRGTITNQMSKKPVAGFRATGKIKRADFNIGGKFAPPMLSEEVVIIADGEFGPKE</sequence>
<dbReference type="SMART" id="SM00867">
    <property type="entry name" value="YceI"/>
    <property type="match status" value="1"/>
</dbReference>
<dbReference type="InterPro" id="IPR007372">
    <property type="entry name" value="Lipid/polyisoprenoid-bd_YceI"/>
</dbReference>
<evidence type="ECO:0000259" key="2">
    <source>
        <dbReference type="SMART" id="SM00867"/>
    </source>
</evidence>
<organism evidence="3 4">
    <name type="scientific">Dyadobacter luteus</name>
    <dbReference type="NCBI Taxonomy" id="2259619"/>
    <lineage>
        <taxon>Bacteria</taxon>
        <taxon>Pseudomonadati</taxon>
        <taxon>Bacteroidota</taxon>
        <taxon>Cytophagia</taxon>
        <taxon>Cytophagales</taxon>
        <taxon>Spirosomataceae</taxon>
        <taxon>Dyadobacter</taxon>
    </lineage>
</organism>
<dbReference type="RefSeq" id="WP_115829504.1">
    <property type="nucleotide sequence ID" value="NZ_QNUL01000002.1"/>
</dbReference>
<gene>
    <name evidence="3" type="ORF">DSL64_04810</name>
</gene>
<dbReference type="Gene3D" id="2.40.128.110">
    <property type="entry name" value="Lipid/polyisoprenoid-binding, YceI-like"/>
    <property type="match status" value="1"/>
</dbReference>
<dbReference type="PANTHER" id="PTHR34406:SF1">
    <property type="entry name" value="PROTEIN YCEI"/>
    <property type="match status" value="1"/>
</dbReference>
<comment type="caution">
    <text evidence="3">The sequence shown here is derived from an EMBL/GenBank/DDBJ whole genome shotgun (WGS) entry which is preliminary data.</text>
</comment>
<dbReference type="SUPFAM" id="SSF101874">
    <property type="entry name" value="YceI-like"/>
    <property type="match status" value="1"/>
</dbReference>
<evidence type="ECO:0000313" key="4">
    <source>
        <dbReference type="Proteomes" id="UP000256373"/>
    </source>
</evidence>
<dbReference type="AlphaFoldDB" id="A0A3D8YGI2"/>
<dbReference type="OrthoDB" id="9811006at2"/>
<proteinExistence type="predicted"/>
<keyword evidence="1" id="KW-0732">Signal</keyword>
<evidence type="ECO:0000256" key="1">
    <source>
        <dbReference type="SAM" id="SignalP"/>
    </source>
</evidence>
<keyword evidence="4" id="KW-1185">Reference proteome</keyword>
<feature type="signal peptide" evidence="1">
    <location>
        <begin position="1"/>
        <end position="19"/>
    </location>
</feature>
<feature type="chain" id="PRO_5017539306" evidence="1">
    <location>
        <begin position="20"/>
        <end position="191"/>
    </location>
</feature>
<dbReference type="InterPro" id="IPR036761">
    <property type="entry name" value="TTHA0802/YceI-like_sf"/>
</dbReference>
<dbReference type="EMBL" id="QNUL01000002">
    <property type="protein sequence ID" value="REA63753.1"/>
    <property type="molecule type" value="Genomic_DNA"/>
</dbReference>
<dbReference type="Pfam" id="PF04264">
    <property type="entry name" value="YceI"/>
    <property type="match status" value="1"/>
</dbReference>
<reference evidence="3 4" key="1">
    <citation type="submission" date="2018-07" db="EMBL/GenBank/DDBJ databases">
        <title>Dyadobacter roseus sp. nov., isolated from rose rhizosphere soil.</title>
        <authorList>
            <person name="Chen L."/>
        </authorList>
    </citation>
    <scope>NUCLEOTIDE SEQUENCE [LARGE SCALE GENOMIC DNA]</scope>
    <source>
        <strain evidence="3 4">RS19</strain>
    </source>
</reference>
<dbReference type="PANTHER" id="PTHR34406">
    <property type="entry name" value="PROTEIN YCEI"/>
    <property type="match status" value="1"/>
</dbReference>
<name>A0A3D8YGI2_9BACT</name>